<dbReference type="PROSITE" id="PS50157">
    <property type="entry name" value="ZINC_FINGER_C2H2_2"/>
    <property type="match status" value="2"/>
</dbReference>
<dbReference type="PROSITE" id="PS00028">
    <property type="entry name" value="ZINC_FINGER_C2H2_1"/>
    <property type="match status" value="1"/>
</dbReference>
<keyword evidence="1" id="KW-0479">Metal-binding</keyword>
<dbReference type="GO" id="GO:0000978">
    <property type="term" value="F:RNA polymerase II cis-regulatory region sequence-specific DNA binding"/>
    <property type="evidence" value="ECO:0007669"/>
    <property type="project" value="TreeGrafter"/>
</dbReference>
<dbReference type="InterPro" id="IPR036236">
    <property type="entry name" value="Znf_C2H2_sf"/>
</dbReference>
<protein>
    <recommendedName>
        <fullName evidence="6">C2H2-type domain-containing protein</fullName>
    </recommendedName>
</protein>
<evidence type="ECO:0000259" key="6">
    <source>
        <dbReference type="PROSITE" id="PS50157"/>
    </source>
</evidence>
<dbReference type="FunFam" id="3.30.160.60:FF:000125">
    <property type="entry name" value="Putative zinc finger protein 143"/>
    <property type="match status" value="1"/>
</dbReference>
<feature type="domain" description="C2H2-type" evidence="6">
    <location>
        <begin position="34"/>
        <end position="62"/>
    </location>
</feature>
<dbReference type="SUPFAM" id="SSF57667">
    <property type="entry name" value="beta-beta-alpha zinc fingers"/>
    <property type="match status" value="1"/>
</dbReference>
<name>A0A6G1HRK9_9PEZI</name>
<dbReference type="FunFam" id="3.30.160.60:FF:002343">
    <property type="entry name" value="Zinc finger protein 33A"/>
    <property type="match status" value="1"/>
</dbReference>
<keyword evidence="4" id="KW-0862">Zinc</keyword>
<evidence type="ECO:0000313" key="7">
    <source>
        <dbReference type="EMBL" id="KAF2398554.1"/>
    </source>
</evidence>
<evidence type="ECO:0000256" key="2">
    <source>
        <dbReference type="ARBA" id="ARBA00022737"/>
    </source>
</evidence>
<evidence type="ECO:0000256" key="1">
    <source>
        <dbReference type="ARBA" id="ARBA00022723"/>
    </source>
</evidence>
<accession>A0A6G1HRK9</accession>
<evidence type="ECO:0000313" key="8">
    <source>
        <dbReference type="Proteomes" id="UP000799640"/>
    </source>
</evidence>
<sequence>EVPYICQFPGCGSGYSWSKSLTRHQRTHTRERPYPCSVANCGMSFSRPDILDHQRTDTGEEPFACECVQKFSQRGNLAIHKRRCPQRSDANS</sequence>
<dbReference type="EMBL" id="ML996699">
    <property type="protein sequence ID" value="KAF2398554.1"/>
    <property type="molecule type" value="Genomic_DNA"/>
</dbReference>
<organism evidence="7 8">
    <name type="scientific">Trichodelitschia bisporula</name>
    <dbReference type="NCBI Taxonomy" id="703511"/>
    <lineage>
        <taxon>Eukaryota</taxon>
        <taxon>Fungi</taxon>
        <taxon>Dikarya</taxon>
        <taxon>Ascomycota</taxon>
        <taxon>Pezizomycotina</taxon>
        <taxon>Dothideomycetes</taxon>
        <taxon>Dothideomycetes incertae sedis</taxon>
        <taxon>Phaeotrichales</taxon>
        <taxon>Phaeotrichaceae</taxon>
        <taxon>Trichodelitschia</taxon>
    </lineage>
</organism>
<dbReference type="SMART" id="SM00355">
    <property type="entry name" value="ZnF_C2H2"/>
    <property type="match status" value="2"/>
</dbReference>
<evidence type="ECO:0000256" key="5">
    <source>
        <dbReference type="PROSITE-ProRule" id="PRU00042"/>
    </source>
</evidence>
<keyword evidence="3 5" id="KW-0863">Zinc-finger</keyword>
<gene>
    <name evidence="7" type="ORF">EJ06DRAFT_479996</name>
</gene>
<dbReference type="Gene3D" id="3.30.160.60">
    <property type="entry name" value="Classic Zinc Finger"/>
    <property type="match status" value="3"/>
</dbReference>
<dbReference type="GO" id="GO:0008270">
    <property type="term" value="F:zinc ion binding"/>
    <property type="evidence" value="ECO:0007669"/>
    <property type="project" value="UniProtKB-KW"/>
</dbReference>
<feature type="domain" description="C2H2-type" evidence="6">
    <location>
        <begin position="4"/>
        <end position="33"/>
    </location>
</feature>
<dbReference type="OrthoDB" id="3437960at2759"/>
<dbReference type="GO" id="GO:0000981">
    <property type="term" value="F:DNA-binding transcription factor activity, RNA polymerase II-specific"/>
    <property type="evidence" value="ECO:0007669"/>
    <property type="project" value="UniProtKB-ARBA"/>
</dbReference>
<proteinExistence type="predicted"/>
<dbReference type="PANTHER" id="PTHR23235:SF120">
    <property type="entry name" value="KRUPPEL-LIKE FACTOR 15"/>
    <property type="match status" value="1"/>
</dbReference>
<keyword evidence="2" id="KW-0677">Repeat</keyword>
<keyword evidence="8" id="KW-1185">Reference proteome</keyword>
<dbReference type="Proteomes" id="UP000799640">
    <property type="component" value="Unassembled WGS sequence"/>
</dbReference>
<feature type="non-terminal residue" evidence="7">
    <location>
        <position position="1"/>
    </location>
</feature>
<dbReference type="InterPro" id="IPR013087">
    <property type="entry name" value="Znf_C2H2_type"/>
</dbReference>
<reference evidence="7" key="1">
    <citation type="journal article" date="2020" name="Stud. Mycol.">
        <title>101 Dothideomycetes genomes: a test case for predicting lifestyles and emergence of pathogens.</title>
        <authorList>
            <person name="Haridas S."/>
            <person name="Albert R."/>
            <person name="Binder M."/>
            <person name="Bloem J."/>
            <person name="Labutti K."/>
            <person name="Salamov A."/>
            <person name="Andreopoulos B."/>
            <person name="Baker S."/>
            <person name="Barry K."/>
            <person name="Bills G."/>
            <person name="Bluhm B."/>
            <person name="Cannon C."/>
            <person name="Castanera R."/>
            <person name="Culley D."/>
            <person name="Daum C."/>
            <person name="Ezra D."/>
            <person name="Gonzalez J."/>
            <person name="Henrissat B."/>
            <person name="Kuo A."/>
            <person name="Liang C."/>
            <person name="Lipzen A."/>
            <person name="Lutzoni F."/>
            <person name="Magnuson J."/>
            <person name="Mondo S."/>
            <person name="Nolan M."/>
            <person name="Ohm R."/>
            <person name="Pangilinan J."/>
            <person name="Park H.-J."/>
            <person name="Ramirez L."/>
            <person name="Alfaro M."/>
            <person name="Sun H."/>
            <person name="Tritt A."/>
            <person name="Yoshinaga Y."/>
            <person name="Zwiers L.-H."/>
            <person name="Turgeon B."/>
            <person name="Goodwin S."/>
            <person name="Spatafora J."/>
            <person name="Crous P."/>
            <person name="Grigoriev I."/>
        </authorList>
    </citation>
    <scope>NUCLEOTIDE SEQUENCE</scope>
    <source>
        <strain evidence="7">CBS 262.69</strain>
    </source>
</reference>
<dbReference type="AlphaFoldDB" id="A0A6G1HRK9"/>
<evidence type="ECO:0000256" key="4">
    <source>
        <dbReference type="ARBA" id="ARBA00022833"/>
    </source>
</evidence>
<evidence type="ECO:0000256" key="3">
    <source>
        <dbReference type="ARBA" id="ARBA00022771"/>
    </source>
</evidence>
<dbReference type="PANTHER" id="PTHR23235">
    <property type="entry name" value="KRUEPPEL-LIKE TRANSCRIPTION FACTOR"/>
    <property type="match status" value="1"/>
</dbReference>